<evidence type="ECO:0000256" key="15">
    <source>
        <dbReference type="ARBA" id="ARBA00037530"/>
    </source>
</evidence>
<gene>
    <name evidence="23" type="ORF">SAMN05421844_101150</name>
</gene>
<comment type="similarity">
    <text evidence="20">Belongs to the binding-protein-dependent transport system permease family.</text>
</comment>
<name>A0ABY0NBG7_9HYPH</name>
<evidence type="ECO:0000256" key="14">
    <source>
        <dbReference type="ARBA" id="ARBA00023136"/>
    </source>
</evidence>
<dbReference type="InterPro" id="IPR013563">
    <property type="entry name" value="Oligopep_ABC_C"/>
</dbReference>
<dbReference type="InterPro" id="IPR003593">
    <property type="entry name" value="AAA+_ATPase"/>
</dbReference>
<dbReference type="NCBIfam" id="NF007739">
    <property type="entry name" value="PRK10419.1"/>
    <property type="match status" value="2"/>
</dbReference>
<feature type="domain" description="ABC transmembrane type-1" evidence="22">
    <location>
        <begin position="76"/>
        <end position="266"/>
    </location>
</feature>
<evidence type="ECO:0000256" key="12">
    <source>
        <dbReference type="ARBA" id="ARBA00022967"/>
    </source>
</evidence>
<dbReference type="Pfam" id="PF00005">
    <property type="entry name" value="ABC_tran"/>
    <property type="match status" value="2"/>
</dbReference>
<evidence type="ECO:0000313" key="24">
    <source>
        <dbReference type="Proteomes" id="UP000199468"/>
    </source>
</evidence>
<dbReference type="PROSITE" id="PS00211">
    <property type="entry name" value="ABC_TRANSPORTER_1"/>
    <property type="match status" value="2"/>
</dbReference>
<evidence type="ECO:0000256" key="1">
    <source>
        <dbReference type="ARBA" id="ARBA00004417"/>
    </source>
</evidence>
<dbReference type="Gene3D" id="1.10.3720.10">
    <property type="entry name" value="MetI-like"/>
    <property type="match status" value="1"/>
</dbReference>
<dbReference type="Proteomes" id="UP000199468">
    <property type="component" value="Unassembled WGS sequence"/>
</dbReference>
<dbReference type="PROSITE" id="PS50928">
    <property type="entry name" value="ABC_TM1"/>
    <property type="match status" value="1"/>
</dbReference>
<proteinExistence type="inferred from homology"/>
<comment type="catalytic activity">
    <reaction evidence="19">
        <text>glutathione(out) + ATP + H2O = glutathione(in) + ADP + phosphate + H(+)</text>
        <dbReference type="Rhea" id="RHEA:29791"/>
        <dbReference type="ChEBI" id="CHEBI:15377"/>
        <dbReference type="ChEBI" id="CHEBI:15378"/>
        <dbReference type="ChEBI" id="CHEBI:30616"/>
        <dbReference type="ChEBI" id="CHEBI:43474"/>
        <dbReference type="ChEBI" id="CHEBI:57925"/>
        <dbReference type="ChEBI" id="CHEBI:456216"/>
        <dbReference type="EC" id="7.4.2.10"/>
    </reaction>
</comment>
<keyword evidence="14 20" id="KW-0472">Membrane</keyword>
<keyword evidence="6" id="KW-0997">Cell inner membrane</keyword>
<keyword evidence="12" id="KW-1278">Translocase</keyword>
<dbReference type="Gene3D" id="3.40.50.300">
    <property type="entry name" value="P-loop containing nucleotide triphosphate hydrolases"/>
    <property type="match status" value="2"/>
</dbReference>
<keyword evidence="13 20" id="KW-1133">Transmembrane helix</keyword>
<dbReference type="InterPro" id="IPR003439">
    <property type="entry name" value="ABC_transporter-like_ATP-bd"/>
</dbReference>
<evidence type="ECO:0000256" key="6">
    <source>
        <dbReference type="ARBA" id="ARBA00022519"/>
    </source>
</evidence>
<keyword evidence="8" id="KW-0677">Repeat</keyword>
<keyword evidence="24" id="KW-1185">Reference proteome</keyword>
<keyword evidence="11" id="KW-0067">ATP-binding</keyword>
<evidence type="ECO:0000256" key="8">
    <source>
        <dbReference type="ARBA" id="ARBA00022737"/>
    </source>
</evidence>
<dbReference type="EC" id="7.4.2.10" evidence="17"/>
<feature type="transmembrane region" description="Helical" evidence="20">
    <location>
        <begin position="20"/>
        <end position="39"/>
    </location>
</feature>
<evidence type="ECO:0000256" key="17">
    <source>
        <dbReference type="ARBA" id="ARBA00039050"/>
    </source>
</evidence>
<keyword evidence="9" id="KW-0547">Nucleotide-binding</keyword>
<comment type="subunit">
    <text evidence="3">The complex is composed of two ATP-binding proteins (GsiA), two transmembrane proteins (GsiC and GsiD) and a solute-binding protein (GsiB).</text>
</comment>
<comment type="subcellular location">
    <subcellularLocation>
        <location evidence="1">Cell inner membrane</location>
        <topology evidence="1">Peripheral membrane protein</topology>
    </subcellularLocation>
    <subcellularLocation>
        <location evidence="2 20">Cell membrane</location>
        <topology evidence="2 20">Multi-pass membrane protein</topology>
    </subcellularLocation>
</comment>
<sequence length="917" mass="99341">MNGLLTLWRNPKARHLAPSLIALFILILIAVLAPVIAPYDPLTLDIGGRLAPPSVEHWLGQDEFGRDVLSRLLYGAQVSLSVALATGAVAALVGVSAGMIGGYFGGIAEVLTVRTAEFMLSFPPILLALLVIALTGPGTATLIVTLSVFYAPEFARIAYGEVRAVRQKEYVEAMRAIGAGPSRILRRTILPNIAAPLFVQFSLVVASAIVVESGLSFLGLGIVPPTPSWGLMIRGARAYLEINPLGLVWPCAALVTTIFIVNALCDAVRDVFDPRTTKLKGLPEAKEGTGGLQGRNDVRLPEGVQLSVAGLRTEFATPNGAVAAVKDISFDLRRGETLAVVGESGSGKSVTSLSIMGLLPKGVARVTGGRIAFAAKSGQTYDLADLPDETACSLRGSDIAMIFQEPMTSLNPVYRIGDQIAEAILAHRDCSQAEARRLALEMLRKVRISDPERRLDQFPFELSGGMRQRVMIALALACKPKLLIADEPTTALDVTIQAQILELIKDLQKEEGMAILFVTHDMGVVAEIADRTVVMFNGEAVEAGTTAEIFRRPQHPYTKALLAAVPKLGAMNGRERPMRFPIVDRSTGTSDIPTEVPDTVRDQERPLLQVSNLTTRFPIRSAIRGRITGRVHAVENVSFDLRAGETLALVGESGCGKSTTGRSLLRLVEPESGSILLDGVDMLKLGADELREQRRRIQMIFQDPFGSLNPRETVGRAIAEPLVIHGLATPAKARDKVADLLERVGLQADMARRYPHEFSGGQRQRICIARALALEPRLIVADESVSALDVSVKAQVVNLMLDLQAQMGLSYVFISHDMAVVERVSHRVAVMYLGEIVEIGPRAAIFGNPQHPYTKRLLAAVPVADPERRHQPRLVSNAEIRSPIRPADFEPPIRQYRTVSPGHSVMIWGDEWARDAT</sequence>
<evidence type="ECO:0000259" key="21">
    <source>
        <dbReference type="PROSITE" id="PS50893"/>
    </source>
</evidence>
<evidence type="ECO:0000256" key="18">
    <source>
        <dbReference type="ARBA" id="ARBA00041187"/>
    </source>
</evidence>
<dbReference type="NCBIfam" id="NF008453">
    <property type="entry name" value="PRK11308.1"/>
    <property type="match status" value="2"/>
</dbReference>
<evidence type="ECO:0000256" key="9">
    <source>
        <dbReference type="ARBA" id="ARBA00022741"/>
    </source>
</evidence>
<evidence type="ECO:0000256" key="13">
    <source>
        <dbReference type="ARBA" id="ARBA00022989"/>
    </source>
</evidence>
<evidence type="ECO:0000256" key="16">
    <source>
        <dbReference type="ARBA" id="ARBA00038416"/>
    </source>
</evidence>
<evidence type="ECO:0000256" key="19">
    <source>
        <dbReference type="ARBA" id="ARBA00047640"/>
    </source>
</evidence>
<feature type="domain" description="ABC transporter" evidence="21">
    <location>
        <begin position="306"/>
        <end position="562"/>
    </location>
</feature>
<dbReference type="SUPFAM" id="SSF161098">
    <property type="entry name" value="MetI-like"/>
    <property type="match status" value="1"/>
</dbReference>
<evidence type="ECO:0000256" key="5">
    <source>
        <dbReference type="ARBA" id="ARBA00022475"/>
    </source>
</evidence>
<dbReference type="InterPro" id="IPR027417">
    <property type="entry name" value="P-loop_NTPase"/>
</dbReference>
<organism evidence="23 24">
    <name type="scientific">Bosea robiniae</name>
    <dbReference type="NCBI Taxonomy" id="1036780"/>
    <lineage>
        <taxon>Bacteria</taxon>
        <taxon>Pseudomonadati</taxon>
        <taxon>Pseudomonadota</taxon>
        <taxon>Alphaproteobacteria</taxon>
        <taxon>Hyphomicrobiales</taxon>
        <taxon>Boseaceae</taxon>
        <taxon>Bosea</taxon>
    </lineage>
</organism>
<evidence type="ECO:0000256" key="4">
    <source>
        <dbReference type="ARBA" id="ARBA00022448"/>
    </source>
</evidence>
<keyword evidence="4 20" id="KW-0813">Transport</keyword>
<dbReference type="Pfam" id="PF00528">
    <property type="entry name" value="BPD_transp_1"/>
    <property type="match status" value="1"/>
</dbReference>
<dbReference type="PROSITE" id="PS50893">
    <property type="entry name" value="ABC_TRANSPORTER_2"/>
    <property type="match status" value="2"/>
</dbReference>
<accession>A0ABY0NBG7</accession>
<evidence type="ECO:0000259" key="22">
    <source>
        <dbReference type="PROSITE" id="PS50928"/>
    </source>
</evidence>
<evidence type="ECO:0000256" key="3">
    <source>
        <dbReference type="ARBA" id="ARBA00011469"/>
    </source>
</evidence>
<dbReference type="InterPro" id="IPR017871">
    <property type="entry name" value="ABC_transporter-like_CS"/>
</dbReference>
<feature type="transmembrane region" description="Helical" evidence="20">
    <location>
        <begin position="189"/>
        <end position="209"/>
    </location>
</feature>
<dbReference type="CDD" id="cd06261">
    <property type="entry name" value="TM_PBP2"/>
    <property type="match status" value="1"/>
</dbReference>
<evidence type="ECO:0000256" key="11">
    <source>
        <dbReference type="ARBA" id="ARBA00022840"/>
    </source>
</evidence>
<comment type="function">
    <text evidence="15">Part of the ABC transporter complex GsiABCD involved in glutathione import. Responsible for energy coupling to the transport system.</text>
</comment>
<evidence type="ECO:0000313" key="23">
    <source>
        <dbReference type="EMBL" id="SDF24402.1"/>
    </source>
</evidence>
<dbReference type="SMART" id="SM00382">
    <property type="entry name" value="AAA"/>
    <property type="match status" value="2"/>
</dbReference>
<dbReference type="InterPro" id="IPR035906">
    <property type="entry name" value="MetI-like_sf"/>
</dbReference>
<comment type="caution">
    <text evidence="23">The sequence shown here is derived from an EMBL/GenBank/DDBJ whole genome shotgun (WGS) entry which is preliminary data.</text>
</comment>
<feature type="transmembrane region" description="Helical" evidence="20">
    <location>
        <begin position="125"/>
        <end position="151"/>
    </location>
</feature>
<dbReference type="Pfam" id="PF08352">
    <property type="entry name" value="oligo_HPY"/>
    <property type="match status" value="2"/>
</dbReference>
<dbReference type="PANTHER" id="PTHR43776">
    <property type="entry name" value="TRANSPORT ATP-BINDING PROTEIN"/>
    <property type="match status" value="1"/>
</dbReference>
<dbReference type="InterPro" id="IPR050319">
    <property type="entry name" value="ABC_transp_ATP-bind"/>
</dbReference>
<evidence type="ECO:0000256" key="7">
    <source>
        <dbReference type="ARBA" id="ARBA00022692"/>
    </source>
</evidence>
<protein>
    <recommendedName>
        <fullName evidence="18">Glutathione import ATP-binding protein GsiA</fullName>
        <ecNumber evidence="17">7.4.2.10</ecNumber>
    </recommendedName>
</protein>
<evidence type="ECO:0000256" key="20">
    <source>
        <dbReference type="RuleBase" id="RU363032"/>
    </source>
</evidence>
<evidence type="ECO:0000256" key="10">
    <source>
        <dbReference type="ARBA" id="ARBA00022801"/>
    </source>
</evidence>
<dbReference type="CDD" id="cd03257">
    <property type="entry name" value="ABC_NikE_OppD_transporters"/>
    <property type="match status" value="2"/>
</dbReference>
<comment type="similarity">
    <text evidence="16">Belongs to the ABC transporter superfamily. Glutathione importer (TC 3.A.1.5.11) family.</text>
</comment>
<dbReference type="InterPro" id="IPR000515">
    <property type="entry name" value="MetI-like"/>
</dbReference>
<feature type="transmembrane region" description="Helical" evidence="20">
    <location>
        <begin position="80"/>
        <end position="105"/>
    </location>
</feature>
<keyword evidence="5" id="KW-1003">Cell membrane</keyword>
<keyword evidence="10" id="KW-0378">Hydrolase</keyword>
<feature type="domain" description="ABC transporter" evidence="21">
    <location>
        <begin position="608"/>
        <end position="858"/>
    </location>
</feature>
<reference evidence="23 24" key="1">
    <citation type="submission" date="2016-10" db="EMBL/GenBank/DDBJ databases">
        <authorList>
            <person name="Varghese N."/>
            <person name="Submissions S."/>
        </authorList>
    </citation>
    <scope>NUCLEOTIDE SEQUENCE [LARGE SCALE GENOMIC DNA]</scope>
    <source>
        <strain evidence="23 24">DSM 26672</strain>
    </source>
</reference>
<dbReference type="SUPFAM" id="SSF52540">
    <property type="entry name" value="P-loop containing nucleoside triphosphate hydrolases"/>
    <property type="match status" value="2"/>
</dbReference>
<dbReference type="PANTHER" id="PTHR43776:SF15">
    <property type="entry name" value="GLUTATHIONE IMPORT ATP-BINDING PROTEIN GSIA"/>
    <property type="match status" value="1"/>
</dbReference>
<dbReference type="EMBL" id="FNBZ01000001">
    <property type="protein sequence ID" value="SDF24402.1"/>
    <property type="molecule type" value="Genomic_DNA"/>
</dbReference>
<evidence type="ECO:0000256" key="2">
    <source>
        <dbReference type="ARBA" id="ARBA00004651"/>
    </source>
</evidence>
<keyword evidence="7 20" id="KW-0812">Transmembrane</keyword>